<evidence type="ECO:0000313" key="1">
    <source>
        <dbReference type="EnsemblMetazoa" id="PPA06086.1"/>
    </source>
</evidence>
<keyword evidence="2" id="KW-1185">Reference proteome</keyword>
<proteinExistence type="predicted"/>
<reference evidence="2" key="1">
    <citation type="journal article" date="2008" name="Nat. Genet.">
        <title>The Pristionchus pacificus genome provides a unique perspective on nematode lifestyle and parasitism.</title>
        <authorList>
            <person name="Dieterich C."/>
            <person name="Clifton S.W."/>
            <person name="Schuster L.N."/>
            <person name="Chinwalla A."/>
            <person name="Delehaunty K."/>
            <person name="Dinkelacker I."/>
            <person name="Fulton L."/>
            <person name="Fulton R."/>
            <person name="Godfrey J."/>
            <person name="Minx P."/>
            <person name="Mitreva M."/>
            <person name="Roeseler W."/>
            <person name="Tian H."/>
            <person name="Witte H."/>
            <person name="Yang S.P."/>
            <person name="Wilson R.K."/>
            <person name="Sommer R.J."/>
        </authorList>
    </citation>
    <scope>NUCLEOTIDE SEQUENCE [LARGE SCALE GENOMIC DNA]</scope>
    <source>
        <strain evidence="2">PS312</strain>
    </source>
</reference>
<gene>
    <name evidence="1" type="primary">WBGene00095640</name>
</gene>
<accession>A0A8R1U6L5</accession>
<dbReference type="AlphaFoldDB" id="A0A2A6CQH1"/>
<protein>
    <submittedName>
        <fullName evidence="1">Uncharacterized protein</fullName>
    </submittedName>
</protein>
<organism evidence="1 2">
    <name type="scientific">Pristionchus pacificus</name>
    <name type="common">Parasitic nematode worm</name>
    <dbReference type="NCBI Taxonomy" id="54126"/>
    <lineage>
        <taxon>Eukaryota</taxon>
        <taxon>Metazoa</taxon>
        <taxon>Ecdysozoa</taxon>
        <taxon>Nematoda</taxon>
        <taxon>Chromadorea</taxon>
        <taxon>Rhabditida</taxon>
        <taxon>Rhabditina</taxon>
        <taxon>Diplogasteromorpha</taxon>
        <taxon>Diplogasteroidea</taxon>
        <taxon>Neodiplogasteridae</taxon>
        <taxon>Pristionchus</taxon>
    </lineage>
</organism>
<sequence>MPSSLKLLRCAPSEIPSIGNVSTSHPFGTIEQTEWSDKLHFLPCMNAIGYNKALMDKFANWMEDGLWIKDNGTLKMKNETEGKDKFMKSFIQFAISLAGIHDRSDSLAENDKLPFPNNGRLFMMLLFTILFGEMKFMMPQHILQNKNSDFLAKAIGMSGQTILEKMLHCMKELNPVVVVNKREMLVKRIKWTIDSSIYFLFIFTTIFLLQDEWSIEGGDEEWIQWEGRRSEESKEEWSKAR</sequence>
<evidence type="ECO:0000313" key="2">
    <source>
        <dbReference type="Proteomes" id="UP000005239"/>
    </source>
</evidence>
<reference evidence="1" key="2">
    <citation type="submission" date="2022-06" db="UniProtKB">
        <authorList>
            <consortium name="EnsemblMetazoa"/>
        </authorList>
    </citation>
    <scope>IDENTIFICATION</scope>
    <source>
        <strain evidence="1">PS312</strain>
    </source>
</reference>
<accession>A0A2A6CQH1</accession>
<name>A0A2A6CQH1_PRIPA</name>
<dbReference type="Proteomes" id="UP000005239">
    <property type="component" value="Unassembled WGS sequence"/>
</dbReference>
<dbReference type="EnsemblMetazoa" id="PPA06086.1">
    <property type="protein sequence ID" value="PPA06086.1"/>
    <property type="gene ID" value="WBGene00095640"/>
</dbReference>